<dbReference type="PROSITE" id="PS51109">
    <property type="entry name" value="G5"/>
    <property type="match status" value="1"/>
</dbReference>
<protein>
    <recommendedName>
        <fullName evidence="3">G5 domain-containing protein</fullName>
    </recommendedName>
</protein>
<dbReference type="EMBL" id="PRLM01000001">
    <property type="protein sequence ID" value="RYC75150.1"/>
    <property type="molecule type" value="Genomic_DNA"/>
</dbReference>
<evidence type="ECO:0000256" key="1">
    <source>
        <dbReference type="ARBA" id="ARBA00022729"/>
    </source>
</evidence>
<dbReference type="SUPFAM" id="SSF53955">
    <property type="entry name" value="Lysozyme-like"/>
    <property type="match status" value="1"/>
</dbReference>
<organism evidence="4 5">
    <name type="scientific">Candidatus Nanosyncoccus alces</name>
    <dbReference type="NCBI Taxonomy" id="2171997"/>
    <lineage>
        <taxon>Bacteria</taxon>
        <taxon>Candidatus Saccharimonadota</taxon>
        <taxon>Candidatus Nanosyncoccalia</taxon>
        <taxon>Candidatus Nanosyncoccales</taxon>
        <taxon>Candidatus Nanosyncoccaceae</taxon>
        <taxon>Candidatus Nanosyncoccus</taxon>
    </lineage>
</organism>
<reference evidence="4 5" key="1">
    <citation type="journal article" date="2018" name="bioRxiv">
        <title>Evidence of independent acquisition and adaption of ultra-small bacteria to human hosts across the highly diverse yet reduced genomes of the phylum Saccharibacteria.</title>
        <authorList>
            <person name="McLean J.S."/>
            <person name="Bor B."/>
            <person name="To T.T."/>
            <person name="Liu Q."/>
            <person name="Kearns K.A."/>
            <person name="Solden L.M."/>
            <person name="Wrighton K.C."/>
            <person name="He X."/>
            <person name="Shi W."/>
        </authorList>
    </citation>
    <scope>NUCLEOTIDE SEQUENCE [LARGE SCALE GENOMIC DNA]</scope>
    <source>
        <strain evidence="4 5">TM7_G3_2_Rum_HOT_351B</strain>
    </source>
</reference>
<keyword evidence="2" id="KW-1133">Transmembrane helix</keyword>
<name>A0ABY0FMU8_9BACT</name>
<dbReference type="InterPro" id="IPR011098">
    <property type="entry name" value="G5_dom"/>
</dbReference>
<dbReference type="SMART" id="SM01208">
    <property type="entry name" value="G5"/>
    <property type="match status" value="1"/>
</dbReference>
<dbReference type="InterPro" id="IPR007137">
    <property type="entry name" value="DUF348"/>
</dbReference>
<dbReference type="Pfam" id="PF07501">
    <property type="entry name" value="G5"/>
    <property type="match status" value="1"/>
</dbReference>
<feature type="transmembrane region" description="Helical" evidence="2">
    <location>
        <begin position="12"/>
        <end position="31"/>
    </location>
</feature>
<feature type="domain" description="G5" evidence="3">
    <location>
        <begin position="165"/>
        <end position="245"/>
    </location>
</feature>
<evidence type="ECO:0000259" key="3">
    <source>
        <dbReference type="PROSITE" id="PS51109"/>
    </source>
</evidence>
<dbReference type="Pfam" id="PF03990">
    <property type="entry name" value="DUF348"/>
    <property type="match status" value="1"/>
</dbReference>
<evidence type="ECO:0000313" key="4">
    <source>
        <dbReference type="EMBL" id="RYC75150.1"/>
    </source>
</evidence>
<keyword evidence="5" id="KW-1185">Reference proteome</keyword>
<dbReference type="Gene3D" id="2.20.230.10">
    <property type="entry name" value="Resuscitation-promoting factor rpfb"/>
    <property type="match status" value="1"/>
</dbReference>
<dbReference type="RefSeq" id="WP_129734317.1">
    <property type="nucleotide sequence ID" value="NZ_PRLM01000001.1"/>
</dbReference>
<evidence type="ECO:0000313" key="5">
    <source>
        <dbReference type="Proteomes" id="UP001191019"/>
    </source>
</evidence>
<keyword evidence="2" id="KW-0812">Transmembrane</keyword>
<sequence length="345" mass="37784">MRLSRKIEQAFGFVVAISLVIVFAVLAGLGVRNTFAESDGVSDTYLAEGAKFVTFYDDGAKLTVRTEAKTVQEALARAGVAINSGDTVEPSLDTEINADNFFINIYRARPVVVKDGKVIKYLMTASYDSRAIVEQAGFTVYDGDEIDFVPNGDFLETGVANVYEITRNGGRTLTIEEEIPFTERTEKDPGLDKGVSEVRQLGEVGVKRVSYNILYIDNVEVSRELVSEEVIKAPVERVVAVGAKKSIPPEWETCASWARQAGVSEADLSAALDLIYHESGCRVDAANASGAYGIPQALPGSKMASIAADWETNPVTQIKWMIGYVNGRYGGWSQALNYWYTYGWY</sequence>
<reference evidence="4 5" key="2">
    <citation type="journal article" date="2020" name="Cell Rep.">
        <title>Acquisition and Adaptation of Ultra-small Parasitic Reduced Genome Bacteria to Mammalian Hosts.</title>
        <authorList>
            <person name="McLean J.S."/>
            <person name="Bor B."/>
            <person name="Kerns K.A."/>
            <person name="Liu Q."/>
            <person name="To T.T."/>
            <person name="Solden L."/>
            <person name="Hendrickson E.L."/>
            <person name="Wrighton K."/>
            <person name="Shi W."/>
            <person name="He X."/>
        </authorList>
    </citation>
    <scope>NUCLEOTIDE SEQUENCE [LARGE SCALE GENOMIC DNA]</scope>
    <source>
        <strain evidence="4 5">TM7_G3_2_Rum_HOT_351B</strain>
    </source>
</reference>
<gene>
    <name evidence="4" type="ORF">G3RUM_00093</name>
</gene>
<proteinExistence type="predicted"/>
<accession>A0ABY0FMU8</accession>
<dbReference type="InterPro" id="IPR023346">
    <property type="entry name" value="Lysozyme-like_dom_sf"/>
</dbReference>
<dbReference type="Proteomes" id="UP001191019">
    <property type="component" value="Unassembled WGS sequence"/>
</dbReference>
<keyword evidence="2" id="KW-0472">Membrane</keyword>
<keyword evidence="1" id="KW-0732">Signal</keyword>
<comment type="caution">
    <text evidence="4">The sequence shown here is derived from an EMBL/GenBank/DDBJ whole genome shotgun (WGS) entry which is preliminary data.</text>
</comment>
<evidence type="ECO:0000256" key="2">
    <source>
        <dbReference type="SAM" id="Phobius"/>
    </source>
</evidence>